<dbReference type="PROSITE" id="PS00675">
    <property type="entry name" value="SIGMA54_INTERACT_1"/>
    <property type="match status" value="1"/>
</dbReference>
<evidence type="ECO:0000256" key="5">
    <source>
        <dbReference type="SAM" id="Coils"/>
    </source>
</evidence>
<evidence type="ECO:0000256" key="3">
    <source>
        <dbReference type="ARBA" id="ARBA00023134"/>
    </source>
</evidence>
<dbReference type="GO" id="GO:0032156">
    <property type="term" value="C:septin cytoskeleton"/>
    <property type="evidence" value="ECO:0007669"/>
    <property type="project" value="UniProtKB-ARBA"/>
</dbReference>
<comment type="similarity">
    <text evidence="4">Belongs to the TRAFAC class TrmE-Era-EngA-EngB-Septin-like GTPase superfamily. Septin GTPase family.</text>
</comment>
<feature type="domain" description="Septin-type G" evidence="6">
    <location>
        <begin position="109"/>
        <end position="389"/>
    </location>
</feature>
<dbReference type="GO" id="GO:0005525">
    <property type="term" value="F:GTP binding"/>
    <property type="evidence" value="ECO:0007669"/>
    <property type="project" value="UniProtKB-KW"/>
</dbReference>
<keyword evidence="2 4" id="KW-0547">Nucleotide-binding</keyword>
<dbReference type="GO" id="GO:0005935">
    <property type="term" value="C:cellular bud neck"/>
    <property type="evidence" value="ECO:0007669"/>
    <property type="project" value="UniProtKB-SubCell"/>
</dbReference>
<dbReference type="PROSITE" id="PS51719">
    <property type="entry name" value="G_SEPTIN"/>
    <property type="match status" value="1"/>
</dbReference>
<dbReference type="GeneID" id="62196191"/>
<evidence type="ECO:0000259" key="6">
    <source>
        <dbReference type="PROSITE" id="PS51719"/>
    </source>
</evidence>
<keyword evidence="5" id="KW-0175">Coiled coil</keyword>
<accession>A0A875S271</accession>
<dbReference type="GO" id="GO:0005938">
    <property type="term" value="C:cell cortex"/>
    <property type="evidence" value="ECO:0007669"/>
    <property type="project" value="UniProtKB-ARBA"/>
</dbReference>
<dbReference type="InterPro" id="IPR025662">
    <property type="entry name" value="Sigma_54_int_dom_ATP-bd_1"/>
</dbReference>
<keyword evidence="8" id="KW-1185">Reference proteome</keyword>
<dbReference type="PIRSF" id="PIRSF006698">
    <property type="entry name" value="Septin"/>
    <property type="match status" value="1"/>
</dbReference>
<evidence type="ECO:0000313" key="7">
    <source>
        <dbReference type="EMBL" id="QPG75436.1"/>
    </source>
</evidence>
<dbReference type="OrthoDB" id="416553at2759"/>
<dbReference type="Gene3D" id="3.40.50.300">
    <property type="entry name" value="P-loop containing nucleotide triphosphate hydrolases"/>
    <property type="match status" value="1"/>
</dbReference>
<dbReference type="CDD" id="cd01850">
    <property type="entry name" value="CDC_Septin"/>
    <property type="match status" value="1"/>
</dbReference>
<organism evidence="7 8">
    <name type="scientific">Eeniella nana</name>
    <name type="common">Yeast</name>
    <name type="synonym">Brettanomyces nanus</name>
    <dbReference type="NCBI Taxonomy" id="13502"/>
    <lineage>
        <taxon>Eukaryota</taxon>
        <taxon>Fungi</taxon>
        <taxon>Dikarya</taxon>
        <taxon>Ascomycota</taxon>
        <taxon>Saccharomycotina</taxon>
        <taxon>Pichiomycetes</taxon>
        <taxon>Pichiales</taxon>
        <taxon>Pichiaceae</taxon>
        <taxon>Brettanomyces</taxon>
    </lineage>
</organism>
<evidence type="ECO:0000313" key="8">
    <source>
        <dbReference type="Proteomes" id="UP000662931"/>
    </source>
</evidence>
<comment type="subcellular location">
    <subcellularLocation>
        <location evidence="1">Bud neck</location>
    </subcellularLocation>
</comment>
<evidence type="ECO:0000256" key="4">
    <source>
        <dbReference type="RuleBase" id="RU004560"/>
    </source>
</evidence>
<feature type="coiled-coil region" evidence="5">
    <location>
        <begin position="522"/>
        <end position="549"/>
    </location>
</feature>
<dbReference type="EMBL" id="CP064814">
    <property type="protein sequence ID" value="QPG75436.1"/>
    <property type="molecule type" value="Genomic_DNA"/>
</dbReference>
<dbReference type="PANTHER" id="PTHR18884">
    <property type="entry name" value="SEPTIN"/>
    <property type="match status" value="1"/>
</dbReference>
<proteinExistence type="inferred from homology"/>
<protein>
    <recommendedName>
        <fullName evidence="6">Septin-type G domain-containing protein</fullName>
    </recommendedName>
</protein>
<evidence type="ECO:0000256" key="2">
    <source>
        <dbReference type="ARBA" id="ARBA00022741"/>
    </source>
</evidence>
<dbReference type="RefSeq" id="XP_038779001.1">
    <property type="nucleotide sequence ID" value="XM_038923073.1"/>
</dbReference>
<reference evidence="7" key="1">
    <citation type="submission" date="2020-10" db="EMBL/GenBank/DDBJ databases">
        <authorList>
            <person name="Roach M.J.R."/>
        </authorList>
    </citation>
    <scope>NUCLEOTIDE SEQUENCE</scope>
    <source>
        <strain evidence="7">CBS 1945</strain>
    </source>
</reference>
<gene>
    <name evidence="7" type="ORF">FOA43_002790</name>
</gene>
<keyword evidence="3 4" id="KW-0342">GTP-binding</keyword>
<dbReference type="AlphaFoldDB" id="A0A875S271"/>
<dbReference type="InterPro" id="IPR030379">
    <property type="entry name" value="G_SEPTIN_dom"/>
</dbReference>
<dbReference type="Proteomes" id="UP000662931">
    <property type="component" value="Chromosome 3"/>
</dbReference>
<dbReference type="InterPro" id="IPR016491">
    <property type="entry name" value="Septin"/>
</dbReference>
<sequence>MSSEPIKVVSLASANNPVDRINMSTGIDKPFETQISTSVTAVTAANTVAATAGTAELVTCDIPDLDKDLDDEAYSQYHYNYASALDGVSEENVGLTCLPIQKKTQTFRKGVNFTIMVVGESGVGKTSFINTLFDSKLIESDITSSAADLSEDELQIHLPAGNSFEKKTTRITPYRMDLIENNFKMRCTVIDTPGFGDYIDNKYCWYPITRYIDEQYRKLVYQETQPNRSTLVHSEVHVCLYFIKPTAVGLTILDIEALKNLASRVNLVPIISKADGFTDNELSSFKQKIRESLKINGIECCQFVRDSKTAEDMISRMPFSIINSTDCYKNEDKGLVRARKYSWGLAEVENPDHCDFLMLRAFLMGSHMGDLILSTENYYEKYRRDFMRFRLGISVQKVLATPELEALGLEVKEYPTNVNSFNNTTPRSKSSWKSATLREAKAGAVESRISSQSLDQLTNSQDAVTVLKLMDKFSLTSTEKELVLLNPAYLDLEKYVKQKFTADVRKENIRFKSWKRALFERQDKFNRDIDQIHDRVHRLQQEIKKLGGEEP</sequence>
<dbReference type="SUPFAM" id="SSF52540">
    <property type="entry name" value="P-loop containing nucleoside triphosphate hydrolases"/>
    <property type="match status" value="1"/>
</dbReference>
<evidence type="ECO:0000256" key="1">
    <source>
        <dbReference type="ARBA" id="ARBA00004266"/>
    </source>
</evidence>
<dbReference type="InterPro" id="IPR027417">
    <property type="entry name" value="P-loop_NTPase"/>
</dbReference>
<dbReference type="KEGG" id="bnn:FOA43_002790"/>
<dbReference type="Pfam" id="PF00735">
    <property type="entry name" value="Septin"/>
    <property type="match status" value="1"/>
</dbReference>
<name>A0A875S271_EENNA</name>